<organism evidence="2 3">
    <name type="scientific">Mycolicibacterium pallens</name>
    <dbReference type="NCBI Taxonomy" id="370524"/>
    <lineage>
        <taxon>Bacteria</taxon>
        <taxon>Bacillati</taxon>
        <taxon>Actinomycetota</taxon>
        <taxon>Actinomycetes</taxon>
        <taxon>Mycobacteriales</taxon>
        <taxon>Mycobacteriaceae</taxon>
        <taxon>Mycolicibacterium</taxon>
    </lineage>
</organism>
<dbReference type="EMBL" id="CP080333">
    <property type="protein sequence ID" value="QYL16435.1"/>
    <property type="molecule type" value="Genomic_DNA"/>
</dbReference>
<proteinExistence type="predicted"/>
<name>A0ABX8VF82_9MYCO</name>
<dbReference type="RefSeq" id="WP_071948952.1">
    <property type="nucleotide sequence ID" value="NZ_BAAAVX010000047.1"/>
</dbReference>
<evidence type="ECO:0000256" key="1">
    <source>
        <dbReference type="SAM" id="SignalP"/>
    </source>
</evidence>
<gene>
    <name evidence="2" type="ORF">K0O64_26075</name>
</gene>
<feature type="chain" id="PRO_5045187584" description="Secreted protein" evidence="1">
    <location>
        <begin position="26"/>
        <end position="178"/>
    </location>
</feature>
<feature type="signal peptide" evidence="1">
    <location>
        <begin position="1"/>
        <end position="25"/>
    </location>
</feature>
<protein>
    <recommendedName>
        <fullName evidence="4">Secreted protein</fullName>
    </recommendedName>
</protein>
<evidence type="ECO:0008006" key="4">
    <source>
        <dbReference type="Google" id="ProtNLM"/>
    </source>
</evidence>
<accession>A0ABX8VF82</accession>
<keyword evidence="1" id="KW-0732">Signal</keyword>
<sequence length="178" mass="18824">MALPRLIGAVAAAGLAIGLAPPAGAAVDTADTSFPIDDTTQLEMHTRVDCSVTAKTCQFYTATNLRTPDGVTGFPDDLWARQSTEVRSLDRTTYLDVKADGGPFTKVFKEGGPDVITTIYFGGGPPDKYVTTGTIWPTDYSTGQPRTEGTVIVCAHVQVVYSGVNITSPSTCAQPRFS</sequence>
<evidence type="ECO:0000313" key="3">
    <source>
        <dbReference type="Proteomes" id="UP000825367"/>
    </source>
</evidence>
<evidence type="ECO:0000313" key="2">
    <source>
        <dbReference type="EMBL" id="QYL16435.1"/>
    </source>
</evidence>
<keyword evidence="3" id="KW-1185">Reference proteome</keyword>
<dbReference type="Proteomes" id="UP000825367">
    <property type="component" value="Chromosome"/>
</dbReference>
<reference evidence="2 3" key="1">
    <citation type="submission" date="2021-07" db="EMBL/GenBank/DDBJ databases">
        <title>Whole genome sequencing of non-tuberculosis mycobacteria type-strains.</title>
        <authorList>
            <person name="Igarashi Y."/>
            <person name="Osugi A."/>
            <person name="Mitarai S."/>
        </authorList>
    </citation>
    <scope>NUCLEOTIDE SEQUENCE [LARGE SCALE GENOMIC DNA]</scope>
    <source>
        <strain evidence="2 3">JCM 16370</strain>
    </source>
</reference>